<organism evidence="1 2">
    <name type="scientific">Pleurodeles waltl</name>
    <name type="common">Iberian ribbed newt</name>
    <dbReference type="NCBI Taxonomy" id="8319"/>
    <lineage>
        <taxon>Eukaryota</taxon>
        <taxon>Metazoa</taxon>
        <taxon>Chordata</taxon>
        <taxon>Craniata</taxon>
        <taxon>Vertebrata</taxon>
        <taxon>Euteleostomi</taxon>
        <taxon>Amphibia</taxon>
        <taxon>Batrachia</taxon>
        <taxon>Caudata</taxon>
        <taxon>Salamandroidea</taxon>
        <taxon>Salamandridae</taxon>
        <taxon>Pleurodelinae</taxon>
        <taxon>Pleurodeles</taxon>
    </lineage>
</organism>
<evidence type="ECO:0000313" key="2">
    <source>
        <dbReference type="Proteomes" id="UP001066276"/>
    </source>
</evidence>
<proteinExistence type="predicted"/>
<name>A0AAV7RSA5_PLEWA</name>
<comment type="caution">
    <text evidence="1">The sequence shown here is derived from an EMBL/GenBank/DDBJ whole genome shotgun (WGS) entry which is preliminary data.</text>
</comment>
<dbReference type="EMBL" id="JANPWB010000009">
    <property type="protein sequence ID" value="KAJ1154451.1"/>
    <property type="molecule type" value="Genomic_DNA"/>
</dbReference>
<reference evidence="1" key="1">
    <citation type="journal article" date="2022" name="bioRxiv">
        <title>Sequencing and chromosome-scale assembly of the giantPleurodeles waltlgenome.</title>
        <authorList>
            <person name="Brown T."/>
            <person name="Elewa A."/>
            <person name="Iarovenko S."/>
            <person name="Subramanian E."/>
            <person name="Araus A.J."/>
            <person name="Petzold A."/>
            <person name="Susuki M."/>
            <person name="Suzuki K.-i.T."/>
            <person name="Hayashi T."/>
            <person name="Toyoda A."/>
            <person name="Oliveira C."/>
            <person name="Osipova E."/>
            <person name="Leigh N.D."/>
            <person name="Simon A."/>
            <person name="Yun M.H."/>
        </authorList>
    </citation>
    <scope>NUCLEOTIDE SEQUENCE</scope>
    <source>
        <strain evidence="1">20211129_DDA</strain>
        <tissue evidence="1">Liver</tissue>
    </source>
</reference>
<dbReference type="Proteomes" id="UP001066276">
    <property type="component" value="Chromosome 5"/>
</dbReference>
<keyword evidence="2" id="KW-1185">Reference proteome</keyword>
<gene>
    <name evidence="1" type="ORF">NDU88_007203</name>
</gene>
<accession>A0AAV7RSA5</accession>
<sequence length="282" mass="30003">MAAVCVAACRELLLRLSDPEELTLPPAPSATGDLLTYFVAIPNRVTSPTWLSSAGSDLCPQDLLLPAMITSQQSCVTHVAVLCWGRFQVAPVPLFEEGRGVRGRMSPSVSCSPCLLPLLLPPRCVGMAVAVLCRPNRNSITGEMAAIFFRKVFVRPASGATGPRNALALRDPATYRAQLPCGHDSNVPRPPHWPALRATCVCFGALPCPTPPFPVPLWMGGVWGGLLLAPRHLAPMSLGHRCRALVLFTAPAFSAPCECGPLPLSCQQAVFVSQTGKGSYLT</sequence>
<evidence type="ECO:0000313" key="1">
    <source>
        <dbReference type="EMBL" id="KAJ1154451.1"/>
    </source>
</evidence>
<dbReference type="AlphaFoldDB" id="A0AAV7RSA5"/>
<protein>
    <submittedName>
        <fullName evidence="1">Uncharacterized protein</fullName>
    </submittedName>
</protein>